<sequence>MSQVPMIAIVDDDEAVRISTASFVRSLGYRTRTFESAMAFLKEGGDEEPACMISDVQMPLISGPDLQDKLIAAGRRFPIIFMTAFPTEAVKERVLSAGAVSFLRKPFDGSDLQASLETALGDLTIH</sequence>
<feature type="domain" description="Response regulatory" evidence="3">
    <location>
        <begin position="6"/>
        <end position="120"/>
    </location>
</feature>
<proteinExistence type="predicted"/>
<dbReference type="InterPro" id="IPR050595">
    <property type="entry name" value="Bact_response_regulator"/>
</dbReference>
<reference evidence="4" key="1">
    <citation type="submission" date="2021-08" db="EMBL/GenBank/DDBJ databases">
        <authorList>
            <person name="Zhang H."/>
            <person name="Xu M."/>
            <person name="Yu Z."/>
            <person name="Yang L."/>
            <person name="Cai Y."/>
        </authorList>
    </citation>
    <scope>NUCLEOTIDE SEQUENCE</scope>
    <source>
        <strain evidence="4">CHL1</strain>
    </source>
</reference>
<evidence type="ECO:0000259" key="3">
    <source>
        <dbReference type="PROSITE" id="PS50110"/>
    </source>
</evidence>
<dbReference type="GO" id="GO:0000160">
    <property type="term" value="P:phosphorelay signal transduction system"/>
    <property type="evidence" value="ECO:0007669"/>
    <property type="project" value="InterPro"/>
</dbReference>
<keyword evidence="5" id="KW-1185">Reference proteome</keyword>
<dbReference type="Pfam" id="PF00072">
    <property type="entry name" value="Response_reg"/>
    <property type="match status" value="1"/>
</dbReference>
<dbReference type="PANTHER" id="PTHR44591">
    <property type="entry name" value="STRESS RESPONSE REGULATOR PROTEIN 1"/>
    <property type="match status" value="1"/>
</dbReference>
<dbReference type="Proteomes" id="UP000825701">
    <property type="component" value="Chromosome"/>
</dbReference>
<dbReference type="PROSITE" id="PS50110">
    <property type="entry name" value="RESPONSE_REGULATORY"/>
    <property type="match status" value="1"/>
</dbReference>
<dbReference type="InterPro" id="IPR011006">
    <property type="entry name" value="CheY-like_superfamily"/>
</dbReference>
<evidence type="ECO:0000313" key="4">
    <source>
        <dbReference type="EMBL" id="QZO02330.1"/>
    </source>
</evidence>
<name>A0A9E6URI9_9HYPH</name>
<dbReference type="EMBL" id="CP081869">
    <property type="protein sequence ID" value="QZO02330.1"/>
    <property type="molecule type" value="Genomic_DNA"/>
</dbReference>
<dbReference type="PANTHER" id="PTHR44591:SF25">
    <property type="entry name" value="CHEMOTAXIS TWO-COMPONENT RESPONSE REGULATOR"/>
    <property type="match status" value="1"/>
</dbReference>
<evidence type="ECO:0000313" key="5">
    <source>
        <dbReference type="Proteomes" id="UP000825701"/>
    </source>
</evidence>
<dbReference type="RefSeq" id="WP_378147024.1">
    <property type="nucleotide sequence ID" value="NZ_JBHRXS010000005.1"/>
</dbReference>
<keyword evidence="1 2" id="KW-0597">Phosphoprotein</keyword>
<dbReference type="SMART" id="SM00448">
    <property type="entry name" value="REC"/>
    <property type="match status" value="1"/>
</dbReference>
<evidence type="ECO:0000256" key="2">
    <source>
        <dbReference type="PROSITE-ProRule" id="PRU00169"/>
    </source>
</evidence>
<gene>
    <name evidence="4" type="ORF">K6K41_10620</name>
</gene>
<dbReference type="Gene3D" id="3.40.50.2300">
    <property type="match status" value="1"/>
</dbReference>
<protein>
    <submittedName>
        <fullName evidence="4">Response regulator</fullName>
    </submittedName>
</protein>
<evidence type="ECO:0000256" key="1">
    <source>
        <dbReference type="ARBA" id="ARBA00022553"/>
    </source>
</evidence>
<accession>A0A9E6URI9</accession>
<dbReference type="KEGG" id="cmet:K6K41_10620"/>
<feature type="modified residue" description="4-aspartylphosphate" evidence="2">
    <location>
        <position position="55"/>
    </location>
</feature>
<dbReference type="AlphaFoldDB" id="A0A9E6URI9"/>
<organism evidence="4 5">
    <name type="scientific">Chenggangzhangella methanolivorans</name>
    <dbReference type="NCBI Taxonomy" id="1437009"/>
    <lineage>
        <taxon>Bacteria</taxon>
        <taxon>Pseudomonadati</taxon>
        <taxon>Pseudomonadota</taxon>
        <taxon>Alphaproteobacteria</taxon>
        <taxon>Hyphomicrobiales</taxon>
        <taxon>Methylopilaceae</taxon>
        <taxon>Chenggangzhangella</taxon>
    </lineage>
</organism>
<dbReference type="SUPFAM" id="SSF52172">
    <property type="entry name" value="CheY-like"/>
    <property type="match status" value="1"/>
</dbReference>
<dbReference type="InterPro" id="IPR001789">
    <property type="entry name" value="Sig_transdc_resp-reg_receiver"/>
</dbReference>